<protein>
    <submittedName>
        <fullName evidence="2">Uncharacterized protein</fullName>
    </submittedName>
</protein>
<evidence type="ECO:0000313" key="2">
    <source>
        <dbReference type="EMBL" id="MBA2869715.1"/>
    </source>
</evidence>
<evidence type="ECO:0000313" key="1">
    <source>
        <dbReference type="EMBL" id="MBA2868778.1"/>
    </source>
</evidence>
<dbReference type="EMBL" id="JACDUP010000001">
    <property type="protein sequence ID" value="MBA2868778.1"/>
    <property type="molecule type" value="Genomic_DNA"/>
</dbReference>
<comment type="caution">
    <text evidence="2">The sequence shown here is derived from an EMBL/GenBank/DDBJ whole genome shotgun (WGS) entry which is preliminary data.</text>
</comment>
<accession>A0A7J9PVG7</accession>
<sequence>VKGGVGAPGDVLNHADTLEQAFNIGKKLTE</sequence>
<dbReference type="Proteomes" id="UP000571751">
    <property type="component" value="Unassembled WGS sequence"/>
</dbReference>
<organism evidence="2 3">
    <name type="scientific">Methanococcus maripaludis</name>
    <name type="common">Methanococcus deltae</name>
    <dbReference type="NCBI Taxonomy" id="39152"/>
    <lineage>
        <taxon>Archaea</taxon>
        <taxon>Methanobacteriati</taxon>
        <taxon>Methanobacteriota</taxon>
        <taxon>Methanomada group</taxon>
        <taxon>Methanococci</taxon>
        <taxon>Methanococcales</taxon>
        <taxon>Methanococcaceae</taxon>
        <taxon>Methanococcus</taxon>
    </lineage>
</organism>
<reference evidence="2 3" key="1">
    <citation type="submission" date="2020-07" db="EMBL/GenBank/DDBJ databases">
        <title>Genomic Encyclopedia of Type Strains, Phase IV (KMG-V): Genome sequencing to study the core and pangenomes of soil and plant-associated prokaryotes.</title>
        <authorList>
            <person name="Whitman W."/>
        </authorList>
    </citation>
    <scope>NUCLEOTIDE SEQUENCE [LARGE SCALE GENOMIC DNA]</scope>
    <source>
        <strain evidence="2 3">C14</strain>
    </source>
</reference>
<proteinExistence type="predicted"/>
<dbReference type="AlphaFoldDB" id="A0A7J9PVG7"/>
<evidence type="ECO:0000313" key="3">
    <source>
        <dbReference type="Proteomes" id="UP000571751"/>
    </source>
</evidence>
<name>A0A7J9PVG7_METMI</name>
<dbReference type="EMBL" id="JACDUP010000003">
    <property type="protein sequence ID" value="MBA2869715.1"/>
    <property type="molecule type" value="Genomic_DNA"/>
</dbReference>
<gene>
    <name evidence="1" type="ORF">HNP95_000937</name>
    <name evidence="2" type="ORF">HNP95_001911</name>
</gene>
<feature type="non-terminal residue" evidence="2">
    <location>
        <position position="1"/>
    </location>
</feature>